<evidence type="ECO:0000313" key="3">
    <source>
        <dbReference type="Proteomes" id="UP000243739"/>
    </source>
</evidence>
<dbReference type="RefSeq" id="WP_069655838.1">
    <property type="nucleotide sequence ID" value="NZ_MIJF01000003.1"/>
</dbReference>
<evidence type="ECO:0000313" key="2">
    <source>
        <dbReference type="EMBL" id="OEG00302.1"/>
    </source>
</evidence>
<dbReference type="AlphaFoldDB" id="A0A1D2YX86"/>
<feature type="transmembrane region" description="Helical" evidence="1">
    <location>
        <begin position="6"/>
        <end position="27"/>
    </location>
</feature>
<name>A0A1D2YX86_9BACI</name>
<dbReference type="InterPro" id="IPR019074">
    <property type="entry name" value="YabQ"/>
</dbReference>
<proteinExistence type="predicted"/>
<feature type="transmembrane region" description="Helical" evidence="1">
    <location>
        <begin position="124"/>
        <end position="154"/>
    </location>
</feature>
<keyword evidence="1" id="KW-0812">Transmembrane</keyword>
<feature type="transmembrane region" description="Helical" evidence="1">
    <location>
        <begin position="68"/>
        <end position="87"/>
    </location>
</feature>
<keyword evidence="3" id="KW-1185">Reference proteome</keyword>
<gene>
    <name evidence="2" type="ORF">BHF71_05200</name>
</gene>
<keyword evidence="1" id="KW-0472">Membrane</keyword>
<accession>A0A1D2YX86</accession>
<organism evidence="2 3">
    <name type="scientific">Vulcanibacillus modesticaldus</name>
    <dbReference type="NCBI Taxonomy" id="337097"/>
    <lineage>
        <taxon>Bacteria</taxon>
        <taxon>Bacillati</taxon>
        <taxon>Bacillota</taxon>
        <taxon>Bacilli</taxon>
        <taxon>Bacillales</taxon>
        <taxon>Bacillaceae</taxon>
        <taxon>Vulcanibacillus</taxon>
    </lineage>
</organism>
<feature type="transmembrane region" description="Helical" evidence="1">
    <location>
        <begin position="39"/>
        <end position="62"/>
    </location>
</feature>
<protein>
    <recommendedName>
        <fullName evidence="4">Spore cortex biosynthesis protein YabQ</fullName>
    </recommendedName>
</protein>
<dbReference type="STRING" id="337097.BHF71_05200"/>
<keyword evidence="1" id="KW-1133">Transmembrane helix</keyword>
<dbReference type="NCBIfam" id="TIGR02893">
    <property type="entry name" value="spore_yabQ"/>
    <property type="match status" value="1"/>
</dbReference>
<dbReference type="OrthoDB" id="1653819at2"/>
<dbReference type="Proteomes" id="UP000243739">
    <property type="component" value="Unassembled WGS sequence"/>
</dbReference>
<evidence type="ECO:0008006" key="4">
    <source>
        <dbReference type="Google" id="ProtNLM"/>
    </source>
</evidence>
<dbReference type="Pfam" id="PF09578">
    <property type="entry name" value="Spore_YabQ"/>
    <property type="match status" value="1"/>
</dbReference>
<reference evidence="2 3" key="1">
    <citation type="submission" date="2016-09" db="EMBL/GenBank/DDBJ databases">
        <title>Draft genome sequence for the type strain of Vulcanibacillus modesticaldus BR, a strictly anaerobic, moderately thermophilic, and nitrate-reducing bacterium from deep sea-hydrothermal vents of the Mid-Atlantic Ridge.</title>
        <authorList>
            <person name="Abin C.A."/>
            <person name="Hollibaugh J.T."/>
        </authorList>
    </citation>
    <scope>NUCLEOTIDE SEQUENCE [LARGE SCALE GENOMIC DNA]</scope>
    <source>
        <strain evidence="2 3">BR</strain>
    </source>
</reference>
<sequence length="187" mass="21905">MTLQEQFLTLIIMLSGGFLLGTLFDGYRVLIDKIKLPRLLIFFLDIIFGISSAIIIFLALLWSNHGQIRLVILFAFFLGLWIYFISFSKIIVELWLLAYNFLYHGIIEIIKVIDLVIIKPIIVVYHFILLIVASLIKMALSLGMFISYPFLILYKWIYKNIRKIAIKGKKLIKKEEFLSLLKKLFRL</sequence>
<feature type="transmembrane region" description="Helical" evidence="1">
    <location>
        <begin position="94"/>
        <end position="118"/>
    </location>
</feature>
<dbReference type="EMBL" id="MIJF01000003">
    <property type="protein sequence ID" value="OEG00302.1"/>
    <property type="molecule type" value="Genomic_DNA"/>
</dbReference>
<evidence type="ECO:0000256" key="1">
    <source>
        <dbReference type="SAM" id="Phobius"/>
    </source>
</evidence>
<comment type="caution">
    <text evidence="2">The sequence shown here is derived from an EMBL/GenBank/DDBJ whole genome shotgun (WGS) entry which is preliminary data.</text>
</comment>